<proteinExistence type="predicted"/>
<name>A0A8J3X257_9ACTN</name>
<dbReference type="EMBL" id="BOON01000008">
    <property type="protein sequence ID" value="GII21588.1"/>
    <property type="molecule type" value="Genomic_DNA"/>
</dbReference>
<protein>
    <recommendedName>
        <fullName evidence="4">CU044_5270 family protein</fullName>
    </recommendedName>
</protein>
<keyword evidence="1" id="KW-0812">Transmembrane</keyword>
<evidence type="ECO:0000256" key="1">
    <source>
        <dbReference type="SAM" id="Phobius"/>
    </source>
</evidence>
<dbReference type="NCBIfam" id="NF038083">
    <property type="entry name" value="CU044_5270_fam"/>
    <property type="match status" value="1"/>
</dbReference>
<dbReference type="InterPro" id="IPR047789">
    <property type="entry name" value="CU044_5270-like"/>
</dbReference>
<dbReference type="RefSeq" id="WP_168114682.1">
    <property type="nucleotide sequence ID" value="NZ_BOON01000008.1"/>
</dbReference>
<comment type="caution">
    <text evidence="2">The sequence shown here is derived from an EMBL/GenBank/DDBJ whole genome shotgun (WGS) entry which is preliminary data.</text>
</comment>
<keyword evidence="1" id="KW-1133">Transmembrane helix</keyword>
<reference evidence="2" key="1">
    <citation type="submission" date="2021-01" db="EMBL/GenBank/DDBJ databases">
        <title>Whole genome shotgun sequence of Planosporangium mesophilum NBRC 109066.</title>
        <authorList>
            <person name="Komaki H."/>
            <person name="Tamura T."/>
        </authorList>
    </citation>
    <scope>NUCLEOTIDE SEQUENCE</scope>
    <source>
        <strain evidence="2">NBRC 109066</strain>
    </source>
</reference>
<dbReference type="AlphaFoldDB" id="A0A8J3X257"/>
<evidence type="ECO:0000313" key="3">
    <source>
        <dbReference type="Proteomes" id="UP000599074"/>
    </source>
</evidence>
<gene>
    <name evidence="2" type="ORF">Pme01_11850</name>
</gene>
<feature type="transmembrane region" description="Helical" evidence="1">
    <location>
        <begin position="55"/>
        <end position="75"/>
    </location>
</feature>
<organism evidence="2 3">
    <name type="scientific">Planosporangium mesophilum</name>
    <dbReference type="NCBI Taxonomy" id="689768"/>
    <lineage>
        <taxon>Bacteria</taxon>
        <taxon>Bacillati</taxon>
        <taxon>Actinomycetota</taxon>
        <taxon>Actinomycetes</taxon>
        <taxon>Micromonosporales</taxon>
        <taxon>Micromonosporaceae</taxon>
        <taxon>Planosporangium</taxon>
    </lineage>
</organism>
<dbReference type="Proteomes" id="UP000599074">
    <property type="component" value="Unassembled WGS sequence"/>
</dbReference>
<evidence type="ECO:0000313" key="2">
    <source>
        <dbReference type="EMBL" id="GII21588.1"/>
    </source>
</evidence>
<keyword evidence="1" id="KW-0472">Membrane</keyword>
<evidence type="ECO:0008006" key="4">
    <source>
        <dbReference type="Google" id="ProtNLM"/>
    </source>
</evidence>
<accession>A0A8J3X257</accession>
<keyword evidence="3" id="KW-1185">Reference proteome</keyword>
<sequence length="385" mass="41769">MDEITLVKRLGADVPEPDAAALRRIRHEVLAGLPERPAARRRRWSIALLRGRHPAIRFAVAAGLAGAIALATVAVDTLVTRDGRPVIGHEAAATELNRAAEAAISASDPPLAPGQFYYLRRVEVASTGIASRAPCDRLFYLHKNVSETWVPKDWDAQWMTRQTADAERRFLRPGDEAKAEACPDALAEPKTEVRKAPAGLFYPRGVSRPGDEPRDSSGTVVYDWSPEQIAERLAGGFWQEPTPPFMAGLPRDPRKLLERIYRDSAGAGRGRDDEAFVFVRDILRSGVVPADLRAALFSAAALIPGVRLVGDSVNLEGRHGVAVAMSDHGQERVELIFDPASGEVIGERRVILRNDYIPGVKAGTTVGYTAVSRQIVAAMGAMPGR</sequence>